<dbReference type="Pfam" id="PF01679">
    <property type="entry name" value="Pmp3"/>
    <property type="match status" value="1"/>
</dbReference>
<feature type="compositionally biased region" description="Low complexity" evidence="6">
    <location>
        <begin position="34"/>
        <end position="43"/>
    </location>
</feature>
<organism evidence="7 8">
    <name type="scientific">Aegilops tauschii subsp. strangulata</name>
    <name type="common">Goatgrass</name>
    <dbReference type="NCBI Taxonomy" id="200361"/>
    <lineage>
        <taxon>Eukaryota</taxon>
        <taxon>Viridiplantae</taxon>
        <taxon>Streptophyta</taxon>
        <taxon>Embryophyta</taxon>
        <taxon>Tracheophyta</taxon>
        <taxon>Spermatophyta</taxon>
        <taxon>Magnoliopsida</taxon>
        <taxon>Liliopsida</taxon>
        <taxon>Poales</taxon>
        <taxon>Poaceae</taxon>
        <taxon>BOP clade</taxon>
        <taxon>Pooideae</taxon>
        <taxon>Triticodae</taxon>
        <taxon>Triticeae</taxon>
        <taxon>Triticinae</taxon>
        <taxon>Aegilops</taxon>
    </lineage>
</organism>
<sequence>EFIPFRSTEWTEARSAPSVLSSSHPRFRFRRPRAAPGTAAPTGPEEEMETAPGSRCRRCLEILCAVLLPPLGVYLRHGFCSVSTQDTLTLTLVGEIPVHVSFPPCVHLFRRLIHPMHAAAHSFLPLGAGADAVLDQRAAHHHRLLLLPSLRYSSPRHGLRAELPHLLLCLAPRRIPQLPQ</sequence>
<keyword evidence="5" id="KW-0472">Membrane</keyword>
<keyword evidence="8" id="KW-1185">Reference proteome</keyword>
<reference evidence="7" key="3">
    <citation type="journal article" date="2017" name="Nature">
        <title>Genome sequence of the progenitor of the wheat D genome Aegilops tauschii.</title>
        <authorList>
            <person name="Luo M.C."/>
            <person name="Gu Y.Q."/>
            <person name="Puiu D."/>
            <person name="Wang H."/>
            <person name="Twardziok S.O."/>
            <person name="Deal K.R."/>
            <person name="Huo N."/>
            <person name="Zhu T."/>
            <person name="Wang L."/>
            <person name="Wang Y."/>
            <person name="McGuire P.E."/>
            <person name="Liu S."/>
            <person name="Long H."/>
            <person name="Ramasamy R.K."/>
            <person name="Rodriguez J.C."/>
            <person name="Van S.L."/>
            <person name="Yuan L."/>
            <person name="Wang Z."/>
            <person name="Xia Z."/>
            <person name="Xiao L."/>
            <person name="Anderson O.D."/>
            <person name="Ouyang S."/>
            <person name="Liang Y."/>
            <person name="Zimin A.V."/>
            <person name="Pertea G."/>
            <person name="Qi P."/>
            <person name="Bennetzen J.L."/>
            <person name="Dai X."/>
            <person name="Dawson M.W."/>
            <person name="Muller H.G."/>
            <person name="Kugler K."/>
            <person name="Rivarola-Duarte L."/>
            <person name="Spannagl M."/>
            <person name="Mayer K.F.X."/>
            <person name="Lu F.H."/>
            <person name="Bevan M.W."/>
            <person name="Leroy P."/>
            <person name="Li P."/>
            <person name="You F.M."/>
            <person name="Sun Q."/>
            <person name="Liu Z."/>
            <person name="Lyons E."/>
            <person name="Wicker T."/>
            <person name="Salzberg S.L."/>
            <person name="Devos K.M."/>
            <person name="Dvorak J."/>
        </authorList>
    </citation>
    <scope>NUCLEOTIDE SEQUENCE [LARGE SCALE GENOMIC DNA]</scope>
    <source>
        <strain evidence="7">cv. AL8/78</strain>
    </source>
</reference>
<evidence type="ECO:0000256" key="1">
    <source>
        <dbReference type="ARBA" id="ARBA00004370"/>
    </source>
</evidence>
<reference evidence="8" key="1">
    <citation type="journal article" date="2014" name="Science">
        <title>Ancient hybridizations among the ancestral genomes of bread wheat.</title>
        <authorList>
            <consortium name="International Wheat Genome Sequencing Consortium,"/>
            <person name="Marcussen T."/>
            <person name="Sandve S.R."/>
            <person name="Heier L."/>
            <person name="Spannagl M."/>
            <person name="Pfeifer M."/>
            <person name="Jakobsen K.S."/>
            <person name="Wulff B.B."/>
            <person name="Steuernagel B."/>
            <person name="Mayer K.F."/>
            <person name="Olsen O.A."/>
        </authorList>
    </citation>
    <scope>NUCLEOTIDE SEQUENCE [LARGE SCALE GENOMIC DNA]</scope>
    <source>
        <strain evidence="8">cv. AL8/78</strain>
    </source>
</reference>
<evidence type="ECO:0000313" key="8">
    <source>
        <dbReference type="Proteomes" id="UP000015105"/>
    </source>
</evidence>
<dbReference type="AlphaFoldDB" id="A0A453QYW0"/>
<reference evidence="7" key="5">
    <citation type="journal article" date="2021" name="G3 (Bethesda)">
        <title>Aegilops tauschii genome assembly Aet v5.0 features greater sequence contiguity and improved annotation.</title>
        <authorList>
            <person name="Wang L."/>
            <person name="Zhu T."/>
            <person name="Rodriguez J.C."/>
            <person name="Deal K.R."/>
            <person name="Dubcovsky J."/>
            <person name="McGuire P.E."/>
            <person name="Lux T."/>
            <person name="Spannagl M."/>
            <person name="Mayer K.F.X."/>
            <person name="Baldrich P."/>
            <person name="Meyers B.C."/>
            <person name="Huo N."/>
            <person name="Gu Y.Q."/>
            <person name="Zhou H."/>
            <person name="Devos K.M."/>
            <person name="Bennetzen J.L."/>
            <person name="Unver T."/>
            <person name="Budak H."/>
            <person name="Gulick P.J."/>
            <person name="Galiba G."/>
            <person name="Kalapos B."/>
            <person name="Nelson D.R."/>
            <person name="Li P."/>
            <person name="You F.M."/>
            <person name="Luo M.C."/>
            <person name="Dvorak J."/>
        </authorList>
    </citation>
    <scope>NUCLEOTIDE SEQUENCE [LARGE SCALE GENOMIC DNA]</scope>
    <source>
        <strain evidence="7">cv. AL8/78</strain>
    </source>
</reference>
<reference evidence="7" key="4">
    <citation type="submission" date="2019-03" db="UniProtKB">
        <authorList>
            <consortium name="EnsemblPlants"/>
        </authorList>
    </citation>
    <scope>IDENTIFICATION</scope>
</reference>
<protein>
    <submittedName>
        <fullName evidence="7">Uncharacterized protein</fullName>
    </submittedName>
</protein>
<evidence type="ECO:0000256" key="4">
    <source>
        <dbReference type="ARBA" id="ARBA00022989"/>
    </source>
</evidence>
<comment type="subcellular location">
    <subcellularLocation>
        <location evidence="1">Membrane</location>
    </subcellularLocation>
</comment>
<dbReference type="PROSITE" id="PS01309">
    <property type="entry name" value="UPF0057"/>
    <property type="match status" value="1"/>
</dbReference>
<dbReference type="GO" id="GO:0016020">
    <property type="term" value="C:membrane"/>
    <property type="evidence" value="ECO:0007669"/>
    <property type="project" value="UniProtKB-SubCell"/>
</dbReference>
<evidence type="ECO:0000313" key="7">
    <source>
        <dbReference type="EnsemblPlants" id="AET7Gv20378400.2"/>
    </source>
</evidence>
<dbReference type="InterPro" id="IPR000612">
    <property type="entry name" value="PMP3"/>
</dbReference>
<feature type="region of interest" description="Disordered" evidence="6">
    <location>
        <begin position="31"/>
        <end position="51"/>
    </location>
</feature>
<reference evidence="8" key="2">
    <citation type="journal article" date="2017" name="Nat. Plants">
        <title>The Aegilops tauschii genome reveals multiple impacts of transposons.</title>
        <authorList>
            <person name="Zhao G."/>
            <person name="Zou C."/>
            <person name="Li K."/>
            <person name="Wang K."/>
            <person name="Li T."/>
            <person name="Gao L."/>
            <person name="Zhang X."/>
            <person name="Wang H."/>
            <person name="Yang Z."/>
            <person name="Liu X."/>
            <person name="Jiang W."/>
            <person name="Mao L."/>
            <person name="Kong X."/>
            <person name="Jiao Y."/>
            <person name="Jia J."/>
        </authorList>
    </citation>
    <scope>NUCLEOTIDE SEQUENCE [LARGE SCALE GENOMIC DNA]</scope>
    <source>
        <strain evidence="8">cv. AL8/78</strain>
    </source>
</reference>
<dbReference type="Proteomes" id="UP000015105">
    <property type="component" value="Chromosome 7D"/>
</dbReference>
<keyword evidence="4" id="KW-1133">Transmembrane helix</keyword>
<dbReference type="Gramene" id="AET7Gv20378400.2">
    <property type="protein sequence ID" value="AET7Gv20378400.2"/>
    <property type="gene ID" value="AET7Gv20378400"/>
</dbReference>
<accession>A0A453QYW0</accession>
<comment type="similarity">
    <text evidence="2">Belongs to the UPF0057 (PMP3) family.</text>
</comment>
<keyword evidence="3" id="KW-0812">Transmembrane</keyword>
<evidence type="ECO:0000256" key="2">
    <source>
        <dbReference type="ARBA" id="ARBA00009530"/>
    </source>
</evidence>
<evidence type="ECO:0000256" key="6">
    <source>
        <dbReference type="SAM" id="MobiDB-lite"/>
    </source>
</evidence>
<name>A0A453QYW0_AEGTS</name>
<proteinExistence type="inferred from homology"/>
<evidence type="ECO:0000256" key="5">
    <source>
        <dbReference type="ARBA" id="ARBA00023136"/>
    </source>
</evidence>
<evidence type="ECO:0000256" key="3">
    <source>
        <dbReference type="ARBA" id="ARBA00022692"/>
    </source>
</evidence>
<dbReference type="EnsemblPlants" id="AET7Gv20378400.2">
    <property type="protein sequence ID" value="AET7Gv20378400.2"/>
    <property type="gene ID" value="AET7Gv20378400"/>
</dbReference>